<evidence type="ECO:0000313" key="1">
    <source>
        <dbReference type="EMBL" id="OCT15962.1"/>
    </source>
</evidence>
<dbReference type="Proteomes" id="UP000093309">
    <property type="component" value="Unassembled WGS sequence"/>
</dbReference>
<protein>
    <recommendedName>
        <fullName evidence="3">GlcNAc-PI de-N-acetylase</fullName>
    </recommendedName>
</protein>
<dbReference type="PANTHER" id="PTHR12993:SF29">
    <property type="entry name" value="BLR3841 PROTEIN"/>
    <property type="match status" value="1"/>
</dbReference>
<keyword evidence="2" id="KW-1185">Reference proteome</keyword>
<proteinExistence type="predicted"/>
<comment type="caution">
    <text evidence="1">The sequence shown here is derived from an EMBL/GenBank/DDBJ whole genome shotgun (WGS) entry which is preliminary data.</text>
</comment>
<dbReference type="Pfam" id="PF02585">
    <property type="entry name" value="PIG-L"/>
    <property type="match status" value="1"/>
</dbReference>
<dbReference type="EMBL" id="LYPC01000012">
    <property type="protein sequence ID" value="OCT15962.1"/>
    <property type="molecule type" value="Genomic_DNA"/>
</dbReference>
<dbReference type="InterPro" id="IPR024078">
    <property type="entry name" value="LmbE-like_dom_sf"/>
</dbReference>
<dbReference type="AlphaFoldDB" id="A0A1C1A5X4"/>
<dbReference type="GO" id="GO:0016811">
    <property type="term" value="F:hydrolase activity, acting on carbon-nitrogen (but not peptide) bonds, in linear amides"/>
    <property type="evidence" value="ECO:0007669"/>
    <property type="project" value="TreeGrafter"/>
</dbReference>
<reference evidence="2" key="1">
    <citation type="submission" date="2016-05" db="EMBL/GenBank/DDBJ databases">
        <title>Paenibacillus oryzae. sp. nov., isolated from the rice root.</title>
        <authorList>
            <person name="Zhang J."/>
            <person name="Zhang X."/>
        </authorList>
    </citation>
    <scope>NUCLEOTIDE SEQUENCE [LARGE SCALE GENOMIC DNA]</scope>
    <source>
        <strain evidence="2">KCTC13222</strain>
    </source>
</reference>
<evidence type="ECO:0000313" key="2">
    <source>
        <dbReference type="Proteomes" id="UP000093309"/>
    </source>
</evidence>
<accession>A0A1C1A5X4</accession>
<gene>
    <name evidence="1" type="ORF">A8709_10095</name>
</gene>
<dbReference type="Gene3D" id="3.40.50.10320">
    <property type="entry name" value="LmbE-like"/>
    <property type="match status" value="1"/>
</dbReference>
<dbReference type="PANTHER" id="PTHR12993">
    <property type="entry name" value="N-ACETYLGLUCOSAMINYL-PHOSPHATIDYLINOSITOL DE-N-ACETYLASE-RELATED"/>
    <property type="match status" value="1"/>
</dbReference>
<organism evidence="1 2">
    <name type="scientific">Paenibacillus pectinilyticus</name>
    <dbReference type="NCBI Taxonomy" id="512399"/>
    <lineage>
        <taxon>Bacteria</taxon>
        <taxon>Bacillati</taxon>
        <taxon>Bacillota</taxon>
        <taxon>Bacilli</taxon>
        <taxon>Bacillales</taxon>
        <taxon>Paenibacillaceae</taxon>
        <taxon>Paenibacillus</taxon>
    </lineage>
</organism>
<name>A0A1C1A5X4_9BACL</name>
<dbReference type="SUPFAM" id="SSF102588">
    <property type="entry name" value="LmbE-like"/>
    <property type="match status" value="1"/>
</dbReference>
<dbReference type="STRING" id="512399.A8709_10095"/>
<evidence type="ECO:0008006" key="3">
    <source>
        <dbReference type="Google" id="ProtNLM"/>
    </source>
</evidence>
<dbReference type="InterPro" id="IPR003737">
    <property type="entry name" value="GlcNAc_PI_deacetylase-related"/>
</dbReference>
<sequence>MNLDKWDGMRGTGWPLRLCPVDILVFAPHPDDEILGAAGIMMEAVACGKRVHVVFFTNGDGYPEAATRLFNKPPEALGPADYWELARIRQQEATTAAARIGLRPQDLTFLGYPDAGLDRVFATTREMPPFQQRFTERQATYGALVPDFHTQRYGCPAPYRHACALGDTKALIYALQPKEIYVTDAADTHLDHAAAHAFVMEAVTQLHYQGAVYTYLIHSGVETQWPWPRGITPEQPFEAHWADGHRIPMHVSWPPPIRRPLSMGQAYCKWQAMLAYRSQIAVEPEFLQSFIKCEEIFWLPKRL</sequence>